<dbReference type="GO" id="GO:0046872">
    <property type="term" value="F:metal ion binding"/>
    <property type="evidence" value="ECO:0007669"/>
    <property type="project" value="UniProtKB-KW"/>
</dbReference>
<dbReference type="EMBL" id="JADKFW010000013">
    <property type="protein sequence ID" value="MBK9718786.1"/>
    <property type="molecule type" value="Genomic_DNA"/>
</dbReference>
<reference evidence="7 8" key="1">
    <citation type="submission" date="2020-10" db="EMBL/GenBank/DDBJ databases">
        <title>Connecting structure to function with the recovery of over 1000 high-quality activated sludge metagenome-assembled genomes encoding full-length rRNA genes using long-read sequencing.</title>
        <authorList>
            <person name="Singleton C.M."/>
            <person name="Petriglieri F."/>
            <person name="Kristensen J.M."/>
            <person name="Kirkegaard R.H."/>
            <person name="Michaelsen T.Y."/>
            <person name="Andersen M.H."/>
            <person name="Karst S.M."/>
            <person name="Dueholm M.S."/>
            <person name="Nielsen P.H."/>
            <person name="Albertsen M."/>
        </authorList>
    </citation>
    <scope>NUCLEOTIDE SEQUENCE [LARGE SCALE GENOMIC DNA]</scope>
    <source>
        <strain evidence="7">Ribe_18-Q3-R11-54_BAT3C.373</strain>
    </source>
</reference>
<organism evidence="7 8">
    <name type="scientific">Candidatus Defluviibacterium haderslevense</name>
    <dbReference type="NCBI Taxonomy" id="2981993"/>
    <lineage>
        <taxon>Bacteria</taxon>
        <taxon>Pseudomonadati</taxon>
        <taxon>Bacteroidota</taxon>
        <taxon>Saprospiria</taxon>
        <taxon>Saprospirales</taxon>
        <taxon>Saprospiraceae</taxon>
        <taxon>Candidatus Defluviibacterium</taxon>
    </lineage>
</organism>
<name>A0A9D7SB78_9BACT</name>
<evidence type="ECO:0000256" key="3">
    <source>
        <dbReference type="ARBA" id="ARBA00022723"/>
    </source>
</evidence>
<dbReference type="GO" id="GO:0016020">
    <property type="term" value="C:membrane"/>
    <property type="evidence" value="ECO:0007669"/>
    <property type="project" value="GOC"/>
</dbReference>
<dbReference type="GO" id="GO:0009245">
    <property type="term" value="P:lipid A biosynthetic process"/>
    <property type="evidence" value="ECO:0007669"/>
    <property type="project" value="TreeGrafter"/>
</dbReference>
<dbReference type="Proteomes" id="UP000808349">
    <property type="component" value="Unassembled WGS sequence"/>
</dbReference>
<sequence length="264" mass="31010">MKRNLDCVVISDVHLGTYGCHAKELNDYLHSIHTDVLIVNGDFIDMWQFRKSYFPQEHIKVIQYILKLSRKGTKVYYLTGNHDDHLRKYSNFRTGNIYLRDKLIIKLGGKLYWFFHGDVFDASVLISPWIAKLGGKSYDMLIRLNRVIDRILIKMGRQKMSISAIVKSKVKRAVKFIGDFELMAIDHAFNEQFDFVVCGHIHQPKIETIVRDDKQVTYMNSGDWVENLSALEYDQGNWRIYYHEKDFIMPVKININNNKIQEVA</sequence>
<comment type="caution">
    <text evidence="7">The sequence shown here is derived from an EMBL/GenBank/DDBJ whole genome shotgun (WGS) entry which is preliminary data.</text>
</comment>
<keyword evidence="4" id="KW-0472">Membrane</keyword>
<dbReference type="GO" id="GO:0008758">
    <property type="term" value="F:UDP-2,3-diacylglucosamine hydrolase activity"/>
    <property type="evidence" value="ECO:0007669"/>
    <property type="project" value="TreeGrafter"/>
</dbReference>
<dbReference type="InterPro" id="IPR004843">
    <property type="entry name" value="Calcineurin-like_PHP"/>
</dbReference>
<evidence type="ECO:0000256" key="4">
    <source>
        <dbReference type="ARBA" id="ARBA00023136"/>
    </source>
</evidence>
<proteinExistence type="predicted"/>
<accession>A0A9D7SB78</accession>
<keyword evidence="1" id="KW-1003">Cell membrane</keyword>
<keyword evidence="5" id="KW-0464">Manganese</keyword>
<dbReference type="PANTHER" id="PTHR34990:SF2">
    <property type="entry name" value="BLL8164 PROTEIN"/>
    <property type="match status" value="1"/>
</dbReference>
<evidence type="ECO:0000313" key="8">
    <source>
        <dbReference type="Proteomes" id="UP000808349"/>
    </source>
</evidence>
<dbReference type="CDD" id="cd07398">
    <property type="entry name" value="MPP_YbbF-LpxH"/>
    <property type="match status" value="1"/>
</dbReference>
<evidence type="ECO:0000313" key="7">
    <source>
        <dbReference type="EMBL" id="MBK9718786.1"/>
    </source>
</evidence>
<dbReference type="InterPro" id="IPR029052">
    <property type="entry name" value="Metallo-depent_PP-like"/>
</dbReference>
<dbReference type="InterPro" id="IPR043461">
    <property type="entry name" value="LpxH-like"/>
</dbReference>
<evidence type="ECO:0000256" key="2">
    <source>
        <dbReference type="ARBA" id="ARBA00022519"/>
    </source>
</evidence>
<dbReference type="Pfam" id="PF00149">
    <property type="entry name" value="Metallophos"/>
    <property type="match status" value="1"/>
</dbReference>
<keyword evidence="3" id="KW-0479">Metal-binding</keyword>
<protein>
    <submittedName>
        <fullName evidence="7">UDP-2,3-diacylglucosamine diphosphatase</fullName>
    </submittedName>
</protein>
<dbReference type="AlphaFoldDB" id="A0A9D7SB78"/>
<feature type="domain" description="Calcineurin-like phosphoesterase" evidence="6">
    <location>
        <begin position="8"/>
        <end position="204"/>
    </location>
</feature>
<evidence type="ECO:0000256" key="5">
    <source>
        <dbReference type="ARBA" id="ARBA00023211"/>
    </source>
</evidence>
<dbReference type="Gene3D" id="3.60.21.10">
    <property type="match status" value="1"/>
</dbReference>
<gene>
    <name evidence="7" type="ORF">IPO85_14965</name>
</gene>
<keyword evidence="2" id="KW-0997">Cell inner membrane</keyword>
<dbReference type="PANTHER" id="PTHR34990">
    <property type="entry name" value="UDP-2,3-DIACYLGLUCOSAMINE HYDROLASE-RELATED"/>
    <property type="match status" value="1"/>
</dbReference>
<evidence type="ECO:0000259" key="6">
    <source>
        <dbReference type="Pfam" id="PF00149"/>
    </source>
</evidence>
<evidence type="ECO:0000256" key="1">
    <source>
        <dbReference type="ARBA" id="ARBA00022475"/>
    </source>
</evidence>
<dbReference type="SUPFAM" id="SSF56300">
    <property type="entry name" value="Metallo-dependent phosphatases"/>
    <property type="match status" value="1"/>
</dbReference>